<evidence type="ECO:0000313" key="4">
    <source>
        <dbReference type="Proteomes" id="UP000650994"/>
    </source>
</evidence>
<dbReference type="RefSeq" id="WP_072929843.1">
    <property type="nucleotide sequence ID" value="NZ_BMFL01000035.1"/>
</dbReference>
<dbReference type="Proteomes" id="UP000184120">
    <property type="component" value="Unassembled WGS sequence"/>
</dbReference>
<dbReference type="EMBL" id="FRBH01000003">
    <property type="protein sequence ID" value="SHK71065.1"/>
    <property type="molecule type" value="Genomic_DNA"/>
</dbReference>
<evidence type="ECO:0000313" key="2">
    <source>
        <dbReference type="EMBL" id="SHK71065.1"/>
    </source>
</evidence>
<keyword evidence="4" id="KW-1185">Reference proteome</keyword>
<dbReference type="EMBL" id="BMFL01000035">
    <property type="protein sequence ID" value="GGF11448.1"/>
    <property type="molecule type" value="Genomic_DNA"/>
</dbReference>
<reference evidence="1" key="5">
    <citation type="submission" date="2024-05" db="EMBL/GenBank/DDBJ databases">
        <authorList>
            <person name="Sun Q."/>
            <person name="Zhou Y."/>
        </authorList>
    </citation>
    <scope>NUCLEOTIDE SEQUENCE</scope>
    <source>
        <strain evidence="1">CGMCC 1.12707</strain>
    </source>
</reference>
<reference evidence="2" key="3">
    <citation type="submission" date="2016-11" db="EMBL/GenBank/DDBJ databases">
        <authorList>
            <person name="Jaros S."/>
            <person name="Januszkiewicz K."/>
            <person name="Wedrychowicz H."/>
        </authorList>
    </citation>
    <scope>NUCLEOTIDE SEQUENCE [LARGE SCALE GENOMIC DNA]</scope>
    <source>
        <strain evidence="2">DSM 27989</strain>
    </source>
</reference>
<dbReference type="STRING" id="1434701.SAMN05443634_1033"/>
<gene>
    <name evidence="1" type="ORF">GCM10010984_30600</name>
    <name evidence="2" type="ORF">SAMN05443634_1033</name>
</gene>
<evidence type="ECO:0000313" key="1">
    <source>
        <dbReference type="EMBL" id="GGF11448.1"/>
    </source>
</evidence>
<sequence length="365" mass="42139">MIISKLNAENFIYYDLHSEEVLTSNFIEENNSGVFCDRLQSITLDRICDDILNSDQIIKSIAFDLHNIEGSQDNLSQYFTKLKSNGFQIALLNVTDELINSFGYNNISNINNLCTYLTFYDKGTLKPRKKNGYFRYYLVEDGNCNFIPHDFNIEAIFNKDFIEKLKIYSIKHQEPHTSSFVYLESYINIKMFISEQKSFCIYSIYKLALKILKEWRENGPIPFYDVENNSIYNAPILVCQSLNSSYITSILSNLLKLDILVLDKIGPINRIYNSLNKNIIENRNYIVVSDLVCLGTEVKIVKNIIEFLGGKYLGNVSLIKTETLKKKDIKRKDATIAVFAIDSTNNEDLGYFISTNLKNKKETNE</sequence>
<dbReference type="Proteomes" id="UP000650994">
    <property type="component" value="Unassembled WGS sequence"/>
</dbReference>
<organism evidence="2 3">
    <name type="scientific">Chishuiella changwenlii</name>
    <dbReference type="NCBI Taxonomy" id="1434701"/>
    <lineage>
        <taxon>Bacteria</taxon>
        <taxon>Pseudomonadati</taxon>
        <taxon>Bacteroidota</taxon>
        <taxon>Flavobacteriia</taxon>
        <taxon>Flavobacteriales</taxon>
        <taxon>Weeksellaceae</taxon>
        <taxon>Chishuiella</taxon>
    </lineage>
</organism>
<dbReference type="OrthoDB" id="1237483at2"/>
<reference evidence="1" key="1">
    <citation type="journal article" date="2014" name="Int. J. Syst. Evol. Microbiol.">
        <title>Complete genome of a new Firmicutes species belonging to the dominant human colonic microbiota ('Ruminococcus bicirculans') reveals two chromosomes and a selective capacity to utilize plant glucans.</title>
        <authorList>
            <consortium name="NISC Comparative Sequencing Program"/>
            <person name="Wegmann U."/>
            <person name="Louis P."/>
            <person name="Goesmann A."/>
            <person name="Henrissat B."/>
            <person name="Duncan S.H."/>
            <person name="Flint H.J."/>
        </authorList>
    </citation>
    <scope>NUCLEOTIDE SEQUENCE</scope>
    <source>
        <strain evidence="1">CGMCC 1.12707</strain>
    </source>
</reference>
<name>A0A1M6UPE0_9FLAO</name>
<dbReference type="AlphaFoldDB" id="A0A1M6UPE0"/>
<reference evidence="3" key="2">
    <citation type="submission" date="2016-11" db="EMBL/GenBank/DDBJ databases">
        <authorList>
            <person name="Varghese N."/>
            <person name="Submissions S."/>
        </authorList>
    </citation>
    <scope>NUCLEOTIDE SEQUENCE [LARGE SCALE GENOMIC DNA]</scope>
    <source>
        <strain evidence="3">DSM 27989</strain>
    </source>
</reference>
<protein>
    <submittedName>
        <fullName evidence="2">Uncharacterized protein</fullName>
    </submittedName>
</protein>
<proteinExistence type="predicted"/>
<accession>A0A1M6UPE0</accession>
<evidence type="ECO:0000313" key="3">
    <source>
        <dbReference type="Proteomes" id="UP000184120"/>
    </source>
</evidence>
<reference evidence="4" key="4">
    <citation type="journal article" date="2019" name="Int. J. Syst. Evol. Microbiol.">
        <title>The Global Catalogue of Microorganisms (GCM) 10K type strain sequencing project: providing services to taxonomists for standard genome sequencing and annotation.</title>
        <authorList>
            <consortium name="The Broad Institute Genomics Platform"/>
            <consortium name="The Broad Institute Genome Sequencing Center for Infectious Disease"/>
            <person name="Wu L."/>
            <person name="Ma J."/>
        </authorList>
    </citation>
    <scope>NUCLEOTIDE SEQUENCE [LARGE SCALE GENOMIC DNA]</scope>
    <source>
        <strain evidence="4">CGMCC 1.12707</strain>
    </source>
</reference>